<sequence>MSDEAVHETQPTSMDPYKYLQIVANPDGSITRNENFFPRTPATPDDPSHQHIPVLSKDVFINQSNNLWARIFVPRDNGGDHNKLPLIVYYHGGGFILCSADMNVFHDLCSNMVVQLQAVVVSVGYRLAPEHRLPAAYDDAMEALHWIKTNTQEVWLQKYVDFSNCFLMGTSAGGNIAYNAGLRAAADVDHLTPLKIKGLILHHPFFGGVKRTGSELRLVNDPVLPTCVTDLMWDFSLPLGVDDDRDHEYCNPTVKSGSKVLEQIKSLGWKMMVIGCDGDPLIDRQIELAKIMEQKGVQVVGHFDAVKAVPNFFEFSSGATGMGRLVILLGCSGSGDSFLVEDVDLILAIPSMPSLFDDTLVWHFEQSGSYTVKMGYKVGRSLVDSPGSSGLDNSNSWWKALWRLMIPLKIKIFLWRASKHWLPMMAYLVRRRVPSSNVSSIPAHSGDNDPCCLGLLWFVLGTNCNSVKDGCEDVVMWAMLFFEEWNSVNLEEHPGEQYWHDRYAGVVTTTVGILYSVHSNTLYLGPAVPHPIIPNPDGSITRKSNLPIRQATPDHDPANNIPVLTKDIIINRSNNIWVRIFLPHHDHQSSSNNNYKLPFIVYYHGGGFIDYSPDMIAFHIFCSNMAIELQAVIVSVNYRLAPEHRLPAAYDDAVEALHWIKTTQEIWLQKYVDFSNCFLMGDNAGGNITYHVGLRAAAEVDHLLPLQIRGLILHQPFFGGVKRTDSELRLFNSDIFPVCVADLLWELSLPLGVDRNHEYSNPKVEGGSAEVLDQIKQLGWKVMVTGCDGDFLIDRQIELVKLMEQKGVQVVGHFTAGGYHGVEFEDSSKAEALFALLKKFIFSSKMAV</sequence>
<dbReference type="PANTHER" id="PTHR23024">
    <property type="entry name" value="ARYLACETAMIDE DEACETYLASE"/>
    <property type="match status" value="1"/>
</dbReference>
<reference evidence="4" key="1">
    <citation type="journal article" date="2019" name="Gigascience">
        <title>De novo genome assembly of the endangered Acer yangbiense, a plant species with extremely small populations endemic to Yunnan Province, China.</title>
        <authorList>
            <person name="Yang J."/>
            <person name="Wariss H.M."/>
            <person name="Tao L."/>
            <person name="Zhang R."/>
            <person name="Yun Q."/>
            <person name="Hollingsworth P."/>
            <person name="Dao Z."/>
            <person name="Luo G."/>
            <person name="Guo H."/>
            <person name="Ma Y."/>
            <person name="Sun W."/>
        </authorList>
    </citation>
    <scope>NUCLEOTIDE SEQUENCE [LARGE SCALE GENOMIC DNA]</scope>
    <source>
        <strain evidence="4">cv. Malutang</strain>
    </source>
</reference>
<dbReference type="PANTHER" id="PTHR23024:SF546">
    <property type="entry name" value="CARBOXYLESTERASE 120-RELATED"/>
    <property type="match status" value="1"/>
</dbReference>
<keyword evidence="4" id="KW-1185">Reference proteome</keyword>
<feature type="domain" description="Alpha/beta hydrolase fold-3" evidence="2">
    <location>
        <begin position="600"/>
        <end position="822"/>
    </location>
</feature>
<evidence type="ECO:0000259" key="2">
    <source>
        <dbReference type="Pfam" id="PF07859"/>
    </source>
</evidence>
<evidence type="ECO:0000256" key="1">
    <source>
        <dbReference type="ARBA" id="ARBA00010515"/>
    </source>
</evidence>
<dbReference type="EMBL" id="VAHF01000002">
    <property type="protein sequence ID" value="TXG70812.1"/>
    <property type="molecule type" value="Genomic_DNA"/>
</dbReference>
<dbReference type="Pfam" id="PF07859">
    <property type="entry name" value="Abhydrolase_3"/>
    <property type="match status" value="2"/>
</dbReference>
<dbReference type="OrthoDB" id="1737819at2759"/>
<dbReference type="Gene3D" id="3.40.50.1820">
    <property type="entry name" value="alpha/beta hydrolase"/>
    <property type="match status" value="2"/>
</dbReference>
<dbReference type="GO" id="GO:0016787">
    <property type="term" value="F:hydrolase activity"/>
    <property type="evidence" value="ECO:0007669"/>
    <property type="project" value="InterPro"/>
</dbReference>
<dbReference type="SUPFAM" id="SSF53474">
    <property type="entry name" value="alpha/beta-Hydrolases"/>
    <property type="match status" value="2"/>
</dbReference>
<feature type="domain" description="Alpha/beta hydrolase fold-3" evidence="2">
    <location>
        <begin position="87"/>
        <end position="300"/>
    </location>
</feature>
<comment type="similarity">
    <text evidence="1">Belongs to the 'GDXG' lipolytic enzyme family.</text>
</comment>
<dbReference type="InterPro" id="IPR013094">
    <property type="entry name" value="AB_hydrolase_3"/>
</dbReference>
<protein>
    <recommendedName>
        <fullName evidence="2">Alpha/beta hydrolase fold-3 domain-containing protein</fullName>
    </recommendedName>
</protein>
<accession>A0A5C7IR42</accession>
<gene>
    <name evidence="3" type="ORF">EZV62_005747</name>
</gene>
<dbReference type="AlphaFoldDB" id="A0A5C7IR42"/>
<organism evidence="3 4">
    <name type="scientific">Acer yangbiense</name>
    <dbReference type="NCBI Taxonomy" id="1000413"/>
    <lineage>
        <taxon>Eukaryota</taxon>
        <taxon>Viridiplantae</taxon>
        <taxon>Streptophyta</taxon>
        <taxon>Embryophyta</taxon>
        <taxon>Tracheophyta</taxon>
        <taxon>Spermatophyta</taxon>
        <taxon>Magnoliopsida</taxon>
        <taxon>eudicotyledons</taxon>
        <taxon>Gunneridae</taxon>
        <taxon>Pentapetalae</taxon>
        <taxon>rosids</taxon>
        <taxon>malvids</taxon>
        <taxon>Sapindales</taxon>
        <taxon>Sapindaceae</taxon>
        <taxon>Hippocastanoideae</taxon>
        <taxon>Acereae</taxon>
        <taxon>Acer</taxon>
    </lineage>
</organism>
<dbReference type="Proteomes" id="UP000323000">
    <property type="component" value="Chromosome 2"/>
</dbReference>
<dbReference type="InterPro" id="IPR050466">
    <property type="entry name" value="Carboxylest/Gibb_receptor"/>
</dbReference>
<name>A0A5C7IR42_9ROSI</name>
<dbReference type="InterPro" id="IPR029058">
    <property type="entry name" value="AB_hydrolase_fold"/>
</dbReference>
<proteinExistence type="inferred from homology"/>
<comment type="caution">
    <text evidence="3">The sequence shown here is derived from an EMBL/GenBank/DDBJ whole genome shotgun (WGS) entry which is preliminary data.</text>
</comment>
<evidence type="ECO:0000313" key="4">
    <source>
        <dbReference type="Proteomes" id="UP000323000"/>
    </source>
</evidence>
<evidence type="ECO:0000313" key="3">
    <source>
        <dbReference type="EMBL" id="TXG70812.1"/>
    </source>
</evidence>